<gene>
    <name evidence="1" type="ORF">LOK49_LG13G02774</name>
</gene>
<accession>A0ACC0FGU8</accession>
<organism evidence="1 2">
    <name type="scientific">Camellia lanceoleosa</name>
    <dbReference type="NCBI Taxonomy" id="1840588"/>
    <lineage>
        <taxon>Eukaryota</taxon>
        <taxon>Viridiplantae</taxon>
        <taxon>Streptophyta</taxon>
        <taxon>Embryophyta</taxon>
        <taxon>Tracheophyta</taxon>
        <taxon>Spermatophyta</taxon>
        <taxon>Magnoliopsida</taxon>
        <taxon>eudicotyledons</taxon>
        <taxon>Gunneridae</taxon>
        <taxon>Pentapetalae</taxon>
        <taxon>asterids</taxon>
        <taxon>Ericales</taxon>
        <taxon>Theaceae</taxon>
        <taxon>Camellia</taxon>
    </lineage>
</organism>
<dbReference type="Proteomes" id="UP001060215">
    <property type="component" value="Chromosome 14"/>
</dbReference>
<name>A0ACC0FGU8_9ERIC</name>
<evidence type="ECO:0000313" key="2">
    <source>
        <dbReference type="Proteomes" id="UP001060215"/>
    </source>
</evidence>
<reference evidence="1 2" key="1">
    <citation type="journal article" date="2022" name="Plant J.">
        <title>Chromosome-level genome of Camellia lanceoleosa provides a valuable resource for understanding genome evolution and self-incompatibility.</title>
        <authorList>
            <person name="Gong W."/>
            <person name="Xiao S."/>
            <person name="Wang L."/>
            <person name="Liao Z."/>
            <person name="Chang Y."/>
            <person name="Mo W."/>
            <person name="Hu G."/>
            <person name="Li W."/>
            <person name="Zhao G."/>
            <person name="Zhu H."/>
            <person name="Hu X."/>
            <person name="Ji K."/>
            <person name="Xiang X."/>
            <person name="Song Q."/>
            <person name="Yuan D."/>
            <person name="Jin S."/>
            <person name="Zhang L."/>
        </authorList>
    </citation>
    <scope>NUCLEOTIDE SEQUENCE [LARGE SCALE GENOMIC DNA]</scope>
    <source>
        <strain evidence="1">SQ_2022a</strain>
    </source>
</reference>
<keyword evidence="2" id="KW-1185">Reference proteome</keyword>
<dbReference type="EMBL" id="CM045771">
    <property type="protein sequence ID" value="KAI7987196.1"/>
    <property type="molecule type" value="Genomic_DNA"/>
</dbReference>
<evidence type="ECO:0000313" key="1">
    <source>
        <dbReference type="EMBL" id="KAI7987196.1"/>
    </source>
</evidence>
<comment type="caution">
    <text evidence="1">The sequence shown here is derived from an EMBL/GenBank/DDBJ whole genome shotgun (WGS) entry which is preliminary data.</text>
</comment>
<proteinExistence type="predicted"/>
<protein>
    <submittedName>
        <fullName evidence="1">Early nodulin-like protein 1</fullName>
    </submittedName>
</protein>
<sequence>MAGSARDLVSSLLVFLMMIISFSEAREFLVGGKTNAWKTPSSEYESLNLWAQNSRFLIGDSLVWNYDGNKDSVVEVRKRDYITCNTSSPIAEHKDGNTKVKLDRSGPFYFISGEEGHCEKGQKLIVVVMSAKHATRHFGIAPAPSPVDFQGPAVAPTSAAAVLHGGLMVALAGFVLLI</sequence>